<dbReference type="PANTHER" id="PTHR31840:SF1">
    <property type="entry name" value="COILED-COIL DOMAIN-CONTAINING PROTEIN 97"/>
    <property type="match status" value="1"/>
</dbReference>
<feature type="compositionally biased region" description="Basic and acidic residues" evidence="1">
    <location>
        <begin position="204"/>
        <end position="214"/>
    </location>
</feature>
<evidence type="ECO:0000259" key="2">
    <source>
        <dbReference type="Pfam" id="PF09747"/>
    </source>
</evidence>
<keyword evidence="4" id="KW-1185">Reference proteome</keyword>
<dbReference type="Pfam" id="PF09747">
    <property type="entry name" value="CCD97-like_C"/>
    <property type="match status" value="1"/>
</dbReference>
<proteinExistence type="predicted"/>
<dbReference type="InterPro" id="IPR040233">
    <property type="entry name" value="CCD97-like_C"/>
</dbReference>
<name>A0AAV1IUZ7_9NEOP</name>
<dbReference type="EMBL" id="CAVLEF010000001">
    <property type="protein sequence ID" value="CAK1540522.1"/>
    <property type="molecule type" value="Genomic_DNA"/>
</dbReference>
<reference evidence="3 4" key="1">
    <citation type="submission" date="2023-11" db="EMBL/GenBank/DDBJ databases">
        <authorList>
            <person name="Okamura Y."/>
        </authorList>
    </citation>
    <scope>NUCLEOTIDE SEQUENCE [LARGE SCALE GENOMIC DNA]</scope>
</reference>
<evidence type="ECO:0000313" key="3">
    <source>
        <dbReference type="EMBL" id="CAK1540522.1"/>
    </source>
</evidence>
<accession>A0AAV1IUZ7</accession>
<gene>
    <name evidence="3" type="ORF">LNINA_LOCUS569</name>
</gene>
<dbReference type="InterPro" id="IPR018613">
    <property type="entry name" value="Ccdc97-like"/>
</dbReference>
<dbReference type="Proteomes" id="UP001497472">
    <property type="component" value="Unassembled WGS sequence"/>
</dbReference>
<dbReference type="AlphaFoldDB" id="A0AAV1IUZ7"/>
<dbReference type="PANTHER" id="PTHR31840">
    <property type="entry name" value="COILED-COIL DOMAIN-CONTAINING PROTEIN 97"/>
    <property type="match status" value="1"/>
</dbReference>
<organism evidence="3 4">
    <name type="scientific">Leptosia nina</name>
    <dbReference type="NCBI Taxonomy" id="320188"/>
    <lineage>
        <taxon>Eukaryota</taxon>
        <taxon>Metazoa</taxon>
        <taxon>Ecdysozoa</taxon>
        <taxon>Arthropoda</taxon>
        <taxon>Hexapoda</taxon>
        <taxon>Insecta</taxon>
        <taxon>Pterygota</taxon>
        <taxon>Neoptera</taxon>
        <taxon>Endopterygota</taxon>
        <taxon>Lepidoptera</taxon>
        <taxon>Glossata</taxon>
        <taxon>Ditrysia</taxon>
        <taxon>Papilionoidea</taxon>
        <taxon>Pieridae</taxon>
        <taxon>Pierinae</taxon>
        <taxon>Leptosia</taxon>
    </lineage>
</organism>
<protein>
    <recommendedName>
        <fullName evidence="2">CCD97-like C-terminal domain-containing protein</fullName>
    </recommendedName>
</protein>
<evidence type="ECO:0000313" key="4">
    <source>
        <dbReference type="Proteomes" id="UP001497472"/>
    </source>
</evidence>
<evidence type="ECO:0000256" key="1">
    <source>
        <dbReference type="SAM" id="MobiDB-lite"/>
    </source>
</evidence>
<feature type="domain" description="CCD97-like C-terminal" evidence="2">
    <location>
        <begin position="115"/>
        <end position="299"/>
    </location>
</feature>
<sequence>MNSIAKVTSEEGNIEEHFDPIIDIIDYLVRCAEISFKNSPSQEGNRSADKTKYAYDLFYKSPIDFLLQFGKYLCPSHLKHFETLHLYKNDKEFEKCVTELKLYHSEENKHKRIRNRRYKAIQDLQNNSDYFSEKQMMYRNPLLYEELIGQYLTDEEIKIRDSADSENLTLLTLILDTVDRNQLRENRNLQMQMEDAATSFDITQDEKAKNNEKNTKKKQWGDFDVPDTEDIQKPEPRKQMMINANERNLLREEFLQEMYSSFMEGRDIEFDYNSVDHNEEYDDLAKLSQDAEDKYFDSEGNDSQTLEEHMALVNEYGSKTRGDDNVDPLDVFMERISNKLSKNS</sequence>
<comment type="caution">
    <text evidence="3">The sequence shown here is derived from an EMBL/GenBank/DDBJ whole genome shotgun (WGS) entry which is preliminary data.</text>
</comment>
<feature type="region of interest" description="Disordered" evidence="1">
    <location>
        <begin position="200"/>
        <end position="231"/>
    </location>
</feature>